<evidence type="ECO:0000313" key="1">
    <source>
        <dbReference type="EMBL" id="QEG33639.1"/>
    </source>
</evidence>
<keyword evidence="2" id="KW-1185">Reference proteome</keyword>
<dbReference type="PANTHER" id="PTHR36842">
    <property type="entry name" value="PROTEIN TOLB HOMOLOG"/>
    <property type="match status" value="1"/>
</dbReference>
<dbReference type="PANTHER" id="PTHR36842:SF1">
    <property type="entry name" value="PROTEIN TOLB"/>
    <property type="match status" value="1"/>
</dbReference>
<sequence length="904" mass="92559">MVCSDRLSGVLQVLFIAAPLIAAALFTSSLGGPALAAEPIKLNGPLVTDGNVIPEGLQFSPDSSRVLYLADQLTDDVNEIFSVPSTGGLAIRLNGTLAAGGDVFSEGAQFSPDSSRVLYLADQTTNNVNEIFSVPSAGGMATKLNGTLVANGDVSSSGLQFSPDSSRVLYWADQTTDLVNEIFSVLSGGGVATKLNGPLVSSGDVSSSGLQFSPDSSRVLYLADQTTNNVSEIFSVPSEGGFATKLNGPLDLNGDVSSSGLQFSPDSSRVLYLADQLTNNVFEIFSVPSEGGVATRLNGPLVLNGDVSSAGLQFSPDSSRVLYLADQTTNDVDEIFSVPGTGGTATKLNGTLVDGGNVFPDGLQFSPDSSRVLYVADQTTNDVNEIFSVPSAGGTATRLNGALVDGGNVFSEGLQFSPDSNRVIYLADQLSDGVNEIFSVPSAGGMATKLNGTLVAGGNVLSDGLQFSPDSSRLIYLADQTTDNVNEIFIVPSGGGTAVKLNGPLVAGGNVSSQQISPDGSLVLYLADQNEDNVNEIFVRIVRQHSNSGDVDWDTGAAWDHGGEPDKVMQIFVDAPGTVTATGSTPRLINELVVGSSTETSTLALADGAEISTLHGATIQANGVLHGDGMLVADLVVAAGGIVRAGAAEQLVISGSTVSNEGLIEATGTTADPATIRFEGPVTNNGTLNVEDGSTAIFSDSLAGNGSEGSGEVQILGQLLPGTGPGIMNFGGDLILGSPANLEIELGGLTAGTQFDQLLIAGDTTLAGTLDVTLIDGFTLAAGQQFEILNVGGSLTGTFAGLPEGSLVGNFGGTNLFVSYSGGDGNDVTLLTALPGDFDQDGDVDGSDFLVWQRDPGVGSLTDWQAQHGSVLPLTANANTVPEPDSLLILAFFGSISCMWCRFP</sequence>
<dbReference type="EMBL" id="CP042913">
    <property type="protein sequence ID" value="QEG33639.1"/>
    <property type="molecule type" value="Genomic_DNA"/>
</dbReference>
<dbReference type="SUPFAM" id="SSF82171">
    <property type="entry name" value="DPP6 N-terminal domain-like"/>
    <property type="match status" value="1"/>
</dbReference>
<dbReference type="AlphaFoldDB" id="A0A5B9Q7I7"/>
<organism evidence="1 2">
    <name type="scientific">Bythopirellula goksoeyrii</name>
    <dbReference type="NCBI Taxonomy" id="1400387"/>
    <lineage>
        <taxon>Bacteria</taxon>
        <taxon>Pseudomonadati</taxon>
        <taxon>Planctomycetota</taxon>
        <taxon>Planctomycetia</taxon>
        <taxon>Pirellulales</taxon>
        <taxon>Lacipirellulaceae</taxon>
        <taxon>Bythopirellula</taxon>
    </lineage>
</organism>
<reference evidence="1 2" key="1">
    <citation type="submission" date="2019-08" db="EMBL/GenBank/DDBJ databases">
        <title>Deep-cultivation of Planctomycetes and their phenomic and genomic characterization uncovers novel biology.</title>
        <authorList>
            <person name="Wiegand S."/>
            <person name="Jogler M."/>
            <person name="Boedeker C."/>
            <person name="Pinto D."/>
            <person name="Vollmers J."/>
            <person name="Rivas-Marin E."/>
            <person name="Kohn T."/>
            <person name="Peeters S.H."/>
            <person name="Heuer A."/>
            <person name="Rast P."/>
            <person name="Oberbeckmann S."/>
            <person name="Bunk B."/>
            <person name="Jeske O."/>
            <person name="Meyerdierks A."/>
            <person name="Storesund J.E."/>
            <person name="Kallscheuer N."/>
            <person name="Luecker S."/>
            <person name="Lage O.M."/>
            <person name="Pohl T."/>
            <person name="Merkel B.J."/>
            <person name="Hornburger P."/>
            <person name="Mueller R.-W."/>
            <person name="Bruemmer F."/>
            <person name="Labrenz M."/>
            <person name="Spormann A.M."/>
            <person name="Op den Camp H."/>
            <person name="Overmann J."/>
            <person name="Amann R."/>
            <person name="Jetten M.S.M."/>
            <person name="Mascher T."/>
            <person name="Medema M.H."/>
            <person name="Devos D.P."/>
            <person name="Kaster A.-K."/>
            <person name="Ovreas L."/>
            <person name="Rohde M."/>
            <person name="Galperin M.Y."/>
            <person name="Jogler C."/>
        </authorList>
    </citation>
    <scope>NUCLEOTIDE SEQUENCE [LARGE SCALE GENOMIC DNA]</scope>
    <source>
        <strain evidence="1 2">Pr1d</strain>
    </source>
</reference>
<proteinExistence type="predicted"/>
<dbReference type="KEGG" id="bgok:Pr1d_09030"/>
<accession>A0A5B9Q7I7</accession>
<dbReference type="InterPro" id="IPR011042">
    <property type="entry name" value="6-blade_b-propeller_TolB-like"/>
</dbReference>
<evidence type="ECO:0000313" key="2">
    <source>
        <dbReference type="Proteomes" id="UP000323917"/>
    </source>
</evidence>
<protein>
    <submittedName>
        <fullName evidence="1">Translocation protein TolB</fullName>
    </submittedName>
</protein>
<dbReference type="OrthoDB" id="223814at2"/>
<dbReference type="Proteomes" id="UP000323917">
    <property type="component" value="Chromosome"/>
</dbReference>
<dbReference type="SUPFAM" id="SSF63829">
    <property type="entry name" value="Calcium-dependent phosphotriesterase"/>
    <property type="match status" value="1"/>
</dbReference>
<dbReference type="Gene3D" id="2.120.10.30">
    <property type="entry name" value="TolB, C-terminal domain"/>
    <property type="match status" value="3"/>
</dbReference>
<name>A0A5B9Q7I7_9BACT</name>
<dbReference type="RefSeq" id="WP_148072379.1">
    <property type="nucleotide sequence ID" value="NZ_CP042913.1"/>
</dbReference>
<gene>
    <name evidence="1" type="ORF">Pr1d_09030</name>
</gene>